<reference evidence="1 2" key="1">
    <citation type="submission" date="2019-09" db="EMBL/GenBank/DDBJ databases">
        <authorList>
            <person name="Chandra G."/>
            <person name="Truman W A."/>
        </authorList>
    </citation>
    <scope>NUCLEOTIDE SEQUENCE [LARGE SCALE GENOMIC DNA]</scope>
    <source>
        <strain evidence="1">PS723</strain>
    </source>
</reference>
<accession>A0A5E7E9X6</accession>
<gene>
    <name evidence="1" type="ORF">PS723_04409</name>
</gene>
<name>A0A5E7E9X6_PSEFL</name>
<protein>
    <submittedName>
        <fullName evidence="1">Uncharacterized protein</fullName>
    </submittedName>
</protein>
<sequence length="92" mass="10753">MGVLYETNSIGNGKDAISDIFGSFSWKLNTERASKRPYKIHCIHRVQSKIHIKFQIIGNFIITQVTSWQTRKFGNYFFNTHFYMTHLDHLAG</sequence>
<evidence type="ECO:0000313" key="1">
    <source>
        <dbReference type="EMBL" id="VVO23585.1"/>
    </source>
</evidence>
<dbReference type="Proteomes" id="UP000379480">
    <property type="component" value="Unassembled WGS sequence"/>
</dbReference>
<organism evidence="1 2">
    <name type="scientific">Pseudomonas fluorescens</name>
    <dbReference type="NCBI Taxonomy" id="294"/>
    <lineage>
        <taxon>Bacteria</taxon>
        <taxon>Pseudomonadati</taxon>
        <taxon>Pseudomonadota</taxon>
        <taxon>Gammaproteobacteria</taxon>
        <taxon>Pseudomonadales</taxon>
        <taxon>Pseudomonadaceae</taxon>
        <taxon>Pseudomonas</taxon>
    </lineage>
</organism>
<dbReference type="AlphaFoldDB" id="A0A5E7E9X6"/>
<proteinExistence type="predicted"/>
<dbReference type="EMBL" id="CABVHY010000024">
    <property type="protein sequence ID" value="VVO23585.1"/>
    <property type="molecule type" value="Genomic_DNA"/>
</dbReference>
<evidence type="ECO:0000313" key="2">
    <source>
        <dbReference type="Proteomes" id="UP000379480"/>
    </source>
</evidence>